<organism evidence="1 2">
    <name type="scientific">Cichorium intybus</name>
    <name type="common">Chicory</name>
    <dbReference type="NCBI Taxonomy" id="13427"/>
    <lineage>
        <taxon>Eukaryota</taxon>
        <taxon>Viridiplantae</taxon>
        <taxon>Streptophyta</taxon>
        <taxon>Embryophyta</taxon>
        <taxon>Tracheophyta</taxon>
        <taxon>Spermatophyta</taxon>
        <taxon>Magnoliopsida</taxon>
        <taxon>eudicotyledons</taxon>
        <taxon>Gunneridae</taxon>
        <taxon>Pentapetalae</taxon>
        <taxon>asterids</taxon>
        <taxon>campanulids</taxon>
        <taxon>Asterales</taxon>
        <taxon>Asteraceae</taxon>
        <taxon>Cichorioideae</taxon>
        <taxon>Cichorieae</taxon>
        <taxon>Cichoriinae</taxon>
        <taxon>Cichorium</taxon>
    </lineage>
</organism>
<evidence type="ECO:0000313" key="1">
    <source>
        <dbReference type="EMBL" id="KAI3700761.1"/>
    </source>
</evidence>
<sequence>MTGLVTQKLEAFASRAKIVHIDIDIDSAEINKILEEKSEMKNLDFSSWKKELDEQKSTHPLTFKTFGHAIPTPIQVLDELTSGVDADDLDPPPPSPHISLTPISLTRNLIRHFDTAHLLLTIIWCCLNHPPSPLRHRTTKPPPLMHNYAGPRCVPSFPLIPFSNDSKPQTSVLVFNRRNTSLIAHAYDAKLM</sequence>
<dbReference type="EMBL" id="CM042016">
    <property type="protein sequence ID" value="KAI3700761.1"/>
    <property type="molecule type" value="Genomic_DNA"/>
</dbReference>
<name>A0ACB8ZSS0_CICIN</name>
<protein>
    <submittedName>
        <fullName evidence="1">Uncharacterized protein</fullName>
    </submittedName>
</protein>
<keyword evidence="2" id="KW-1185">Reference proteome</keyword>
<accession>A0ACB8ZSS0</accession>
<comment type="caution">
    <text evidence="1">The sequence shown here is derived from an EMBL/GenBank/DDBJ whole genome shotgun (WGS) entry which is preliminary data.</text>
</comment>
<reference evidence="1 2" key="2">
    <citation type="journal article" date="2022" name="Mol. Ecol. Resour.">
        <title>The genomes of chicory, endive, great burdock and yacon provide insights into Asteraceae paleo-polyploidization history and plant inulin production.</title>
        <authorList>
            <person name="Fan W."/>
            <person name="Wang S."/>
            <person name="Wang H."/>
            <person name="Wang A."/>
            <person name="Jiang F."/>
            <person name="Liu H."/>
            <person name="Zhao H."/>
            <person name="Xu D."/>
            <person name="Zhang Y."/>
        </authorList>
    </citation>
    <scope>NUCLEOTIDE SEQUENCE [LARGE SCALE GENOMIC DNA]</scope>
    <source>
        <strain evidence="2">cv. Punajuju</strain>
        <tissue evidence="1">Leaves</tissue>
    </source>
</reference>
<evidence type="ECO:0000313" key="2">
    <source>
        <dbReference type="Proteomes" id="UP001055811"/>
    </source>
</evidence>
<dbReference type="Proteomes" id="UP001055811">
    <property type="component" value="Linkage Group LG08"/>
</dbReference>
<gene>
    <name evidence="1" type="ORF">L2E82_45399</name>
</gene>
<reference evidence="2" key="1">
    <citation type="journal article" date="2022" name="Mol. Ecol. Resour.">
        <title>The genomes of chicory, endive, great burdock and yacon provide insights into Asteraceae palaeo-polyploidization history and plant inulin production.</title>
        <authorList>
            <person name="Fan W."/>
            <person name="Wang S."/>
            <person name="Wang H."/>
            <person name="Wang A."/>
            <person name="Jiang F."/>
            <person name="Liu H."/>
            <person name="Zhao H."/>
            <person name="Xu D."/>
            <person name="Zhang Y."/>
        </authorList>
    </citation>
    <scope>NUCLEOTIDE SEQUENCE [LARGE SCALE GENOMIC DNA]</scope>
    <source>
        <strain evidence="2">cv. Punajuju</strain>
    </source>
</reference>
<proteinExistence type="predicted"/>